<evidence type="ECO:0000259" key="6">
    <source>
        <dbReference type="PROSITE" id="PS51999"/>
    </source>
</evidence>
<dbReference type="InterPro" id="IPR010666">
    <property type="entry name" value="Znf_GRF"/>
</dbReference>
<evidence type="ECO:0000313" key="7">
    <source>
        <dbReference type="EnsemblPlants" id="HORVU.MOREX.r3.7HG0728640.1"/>
    </source>
</evidence>
<dbReference type="PROSITE" id="PS51999">
    <property type="entry name" value="ZF_GRF"/>
    <property type="match status" value="1"/>
</dbReference>
<keyword evidence="1" id="KW-0479">Metal-binding</keyword>
<keyword evidence="3" id="KW-0862">Zinc</keyword>
<sequence length="173" mass="18677">MSLAGSSSGGKRLKVSSSVAPLPVALGPRRHAPLGSPLPLVPCPCCQTRRTVRCISKSEANPGRVFYKCPNHGKGVNPCNHYYWEDGEDSYVDFLIANGFIASGGTASVDYSGGDFRIEAIEEEVGTGLKMNQLVPKMEQCLNKMDHLIVLRRAVISDLVLLIAIMLYVAVAK</sequence>
<feature type="domain" description="GRF-type" evidence="6">
    <location>
        <begin position="43"/>
        <end position="88"/>
    </location>
</feature>
<evidence type="ECO:0000256" key="1">
    <source>
        <dbReference type="ARBA" id="ARBA00022723"/>
    </source>
</evidence>
<proteinExistence type="predicted"/>
<evidence type="ECO:0000256" key="4">
    <source>
        <dbReference type="PROSITE-ProRule" id="PRU01343"/>
    </source>
</evidence>
<gene>
    <name evidence="7" type="primary">LOC123413557</name>
</gene>
<dbReference type="GO" id="GO:0008270">
    <property type="term" value="F:zinc ion binding"/>
    <property type="evidence" value="ECO:0007669"/>
    <property type="project" value="UniProtKB-KW"/>
</dbReference>
<dbReference type="KEGG" id="hvg:123413557"/>
<accession>A0A8I6YI56</accession>
<keyword evidence="5" id="KW-1133">Transmembrane helix</keyword>
<keyword evidence="8" id="KW-1185">Reference proteome</keyword>
<keyword evidence="5" id="KW-0812">Transmembrane</keyword>
<reference evidence="7" key="3">
    <citation type="submission" date="2022-01" db="UniProtKB">
        <authorList>
            <consortium name="EnsemblPlants"/>
        </authorList>
    </citation>
    <scope>IDENTIFICATION</scope>
    <source>
        <strain evidence="7">subsp. vulgare</strain>
    </source>
</reference>
<dbReference type="RefSeq" id="XP_044962424.1">
    <property type="nucleotide sequence ID" value="XM_045106489.1"/>
</dbReference>
<name>A0A8I6YI56_HORVV</name>
<dbReference type="AlphaFoldDB" id="A0A8I6YI56"/>
<evidence type="ECO:0000256" key="5">
    <source>
        <dbReference type="SAM" id="Phobius"/>
    </source>
</evidence>
<feature type="transmembrane region" description="Helical" evidence="5">
    <location>
        <begin position="154"/>
        <end position="171"/>
    </location>
</feature>
<dbReference type="PANTHER" id="PTHR33680:SF7">
    <property type="entry name" value="OS02G0474200 PROTEIN"/>
    <property type="match status" value="1"/>
</dbReference>
<protein>
    <recommendedName>
        <fullName evidence="6">GRF-type domain-containing protein</fullName>
    </recommendedName>
</protein>
<organism evidence="7 8">
    <name type="scientific">Hordeum vulgare subsp. vulgare</name>
    <name type="common">Domesticated barley</name>
    <dbReference type="NCBI Taxonomy" id="112509"/>
    <lineage>
        <taxon>Eukaryota</taxon>
        <taxon>Viridiplantae</taxon>
        <taxon>Streptophyta</taxon>
        <taxon>Embryophyta</taxon>
        <taxon>Tracheophyta</taxon>
        <taxon>Spermatophyta</taxon>
        <taxon>Magnoliopsida</taxon>
        <taxon>Liliopsida</taxon>
        <taxon>Poales</taxon>
        <taxon>Poaceae</taxon>
        <taxon>BOP clade</taxon>
        <taxon>Pooideae</taxon>
        <taxon>Triticodae</taxon>
        <taxon>Triticeae</taxon>
        <taxon>Hordeinae</taxon>
        <taxon>Hordeum</taxon>
    </lineage>
</organism>
<dbReference type="EnsemblPlants" id="HORVU.MOREX.r3.7HG0728640.1">
    <property type="protein sequence ID" value="HORVU.MOREX.r3.7HG0728640.1"/>
    <property type="gene ID" value="HORVU.MOREX.r3.7HG0728640"/>
</dbReference>
<dbReference type="GeneID" id="123413557"/>
<dbReference type="Gramene" id="HORVU.MOREX.r3.7HG0728640.1">
    <property type="protein sequence ID" value="HORVU.MOREX.r3.7HG0728640.1"/>
    <property type="gene ID" value="HORVU.MOREX.r3.7HG0728640"/>
</dbReference>
<evidence type="ECO:0000313" key="8">
    <source>
        <dbReference type="Proteomes" id="UP000011116"/>
    </source>
</evidence>
<dbReference type="Gramene" id="HORVU.MOREX.r2.7HG0604440.1">
    <property type="protein sequence ID" value="HORVU.MOREX.r2.7HG0604440.1"/>
    <property type="gene ID" value="HORVU.MOREX.r2.7HG0604440"/>
</dbReference>
<dbReference type="Proteomes" id="UP000011116">
    <property type="component" value="Chromosome 7H"/>
</dbReference>
<reference evidence="7" key="2">
    <citation type="submission" date="2020-10" db="EMBL/GenBank/DDBJ databases">
        <authorList>
            <person name="Scholz U."/>
            <person name="Mascher M."/>
            <person name="Fiebig A."/>
        </authorList>
    </citation>
    <scope>NUCLEOTIDE SEQUENCE [LARGE SCALE GENOMIC DNA]</scope>
    <source>
        <strain evidence="7">cv. Morex</strain>
    </source>
</reference>
<evidence type="ECO:0000256" key="2">
    <source>
        <dbReference type="ARBA" id="ARBA00022771"/>
    </source>
</evidence>
<dbReference type="Pfam" id="PF06839">
    <property type="entry name" value="Zn_ribbon_GRF"/>
    <property type="match status" value="1"/>
</dbReference>
<keyword evidence="2 4" id="KW-0863">Zinc-finger</keyword>
<keyword evidence="5" id="KW-0472">Membrane</keyword>
<evidence type="ECO:0000256" key="3">
    <source>
        <dbReference type="ARBA" id="ARBA00022833"/>
    </source>
</evidence>
<dbReference type="OrthoDB" id="662112at2759"/>
<reference evidence="8" key="1">
    <citation type="journal article" date="2012" name="Nature">
        <title>A physical, genetic and functional sequence assembly of the barley genome.</title>
        <authorList>
            <consortium name="The International Barley Genome Sequencing Consortium"/>
            <person name="Mayer K.F."/>
            <person name="Waugh R."/>
            <person name="Brown J.W."/>
            <person name="Schulman A."/>
            <person name="Langridge P."/>
            <person name="Platzer M."/>
            <person name="Fincher G.B."/>
            <person name="Muehlbauer G.J."/>
            <person name="Sato K."/>
            <person name="Close T.J."/>
            <person name="Wise R.P."/>
            <person name="Stein N."/>
        </authorList>
    </citation>
    <scope>NUCLEOTIDE SEQUENCE [LARGE SCALE GENOMIC DNA]</scope>
    <source>
        <strain evidence="8">cv. Morex</strain>
    </source>
</reference>
<dbReference type="PANTHER" id="PTHR33680">
    <property type="entry name" value="OS07G0190500 PROTEIN"/>
    <property type="match status" value="1"/>
</dbReference>